<dbReference type="Proteomes" id="UP000700334">
    <property type="component" value="Unassembled WGS sequence"/>
</dbReference>
<evidence type="ECO:0000313" key="1">
    <source>
        <dbReference type="EMBL" id="KAG8514404.1"/>
    </source>
</evidence>
<dbReference type="AlphaFoldDB" id="A0A8J6DN49"/>
<feature type="non-terminal residue" evidence="1">
    <location>
        <position position="1"/>
    </location>
</feature>
<proteinExistence type="predicted"/>
<evidence type="ECO:0000313" key="2">
    <source>
        <dbReference type="Proteomes" id="UP000700334"/>
    </source>
</evidence>
<comment type="caution">
    <text evidence="1">The sequence shown here is derived from an EMBL/GenBank/DDBJ whole genome shotgun (WGS) entry which is preliminary data.</text>
</comment>
<sequence length="91" mass="10569">KTITLKIEPLGTTEYVKVNPCRLASLSSTGRWTYFDCNIQESTLHLVLRLGVVFIGSAPRMKWCWNFHGQPFGQTILFQMFSELVFQQTRR</sequence>
<organism evidence="1 2">
    <name type="scientific">Galemys pyrenaicus</name>
    <name type="common">Iberian desman</name>
    <name type="synonym">Pyrenean desman</name>
    <dbReference type="NCBI Taxonomy" id="202257"/>
    <lineage>
        <taxon>Eukaryota</taxon>
        <taxon>Metazoa</taxon>
        <taxon>Chordata</taxon>
        <taxon>Craniata</taxon>
        <taxon>Vertebrata</taxon>
        <taxon>Euteleostomi</taxon>
        <taxon>Mammalia</taxon>
        <taxon>Eutheria</taxon>
        <taxon>Laurasiatheria</taxon>
        <taxon>Eulipotyphla</taxon>
        <taxon>Talpidae</taxon>
        <taxon>Galemys</taxon>
    </lineage>
</organism>
<reference evidence="1" key="1">
    <citation type="journal article" date="2021" name="Evol. Appl.">
        <title>The genome of the Pyrenean desman and the effects of bottlenecks and inbreeding on the genomic landscape of an endangered species.</title>
        <authorList>
            <person name="Escoda L."/>
            <person name="Castresana J."/>
        </authorList>
    </citation>
    <scope>NUCLEOTIDE SEQUENCE</scope>
    <source>
        <strain evidence="1">IBE-C5619</strain>
    </source>
</reference>
<dbReference type="EMBL" id="JAGFMF010011747">
    <property type="protein sequence ID" value="KAG8514404.1"/>
    <property type="molecule type" value="Genomic_DNA"/>
</dbReference>
<keyword evidence="2" id="KW-1185">Reference proteome</keyword>
<name>A0A8J6DN49_GALPY</name>
<protein>
    <submittedName>
        <fullName evidence="1">Uncharacterized protein</fullName>
    </submittedName>
</protein>
<accession>A0A8J6DN49</accession>
<gene>
    <name evidence="1" type="ORF">J0S82_003280</name>
</gene>
<feature type="non-terminal residue" evidence="1">
    <location>
        <position position="91"/>
    </location>
</feature>